<name>A0A255XP39_9PROT</name>
<dbReference type="RefSeq" id="WP_094409009.1">
    <property type="nucleotide sequence ID" value="NZ_BMJZ01000001.1"/>
</dbReference>
<dbReference type="EMBL" id="NOXS01000032">
    <property type="protein sequence ID" value="OYQ18746.1"/>
    <property type="molecule type" value="Genomic_DNA"/>
</dbReference>
<organism evidence="1 2">
    <name type="scientific">Elstera cyanobacteriorum</name>
    <dbReference type="NCBI Taxonomy" id="2022747"/>
    <lineage>
        <taxon>Bacteria</taxon>
        <taxon>Pseudomonadati</taxon>
        <taxon>Pseudomonadota</taxon>
        <taxon>Alphaproteobacteria</taxon>
        <taxon>Rhodospirillales</taxon>
        <taxon>Rhodospirillaceae</taxon>
        <taxon>Elstera</taxon>
    </lineage>
</organism>
<reference evidence="1 2" key="1">
    <citation type="submission" date="2017-07" db="EMBL/GenBank/DDBJ databases">
        <title>Elstera cyanobacteriorum sp. nov., a novel bacterium isolated from cyanobacterial aggregates in a eutrophic lake.</title>
        <authorList>
            <person name="Cai H."/>
        </authorList>
    </citation>
    <scope>NUCLEOTIDE SEQUENCE [LARGE SCALE GENOMIC DNA]</scope>
    <source>
        <strain evidence="1 2">TH019</strain>
    </source>
</reference>
<proteinExistence type="predicted"/>
<gene>
    <name evidence="1" type="ORF">CHR90_10835</name>
</gene>
<comment type="caution">
    <text evidence="1">The sequence shown here is derived from an EMBL/GenBank/DDBJ whole genome shotgun (WGS) entry which is preliminary data.</text>
</comment>
<dbReference type="AlphaFoldDB" id="A0A255XP39"/>
<dbReference type="OrthoDB" id="280897at2"/>
<evidence type="ECO:0000313" key="1">
    <source>
        <dbReference type="EMBL" id="OYQ18746.1"/>
    </source>
</evidence>
<evidence type="ECO:0000313" key="2">
    <source>
        <dbReference type="Proteomes" id="UP000216361"/>
    </source>
</evidence>
<sequence>MSGAVDVQITADCAAWQQFVYLNWQAASGQTVPDPAVPASQFGILPAGAATVWQSYVPSNSLFQPVSPAERQTPPPLMLKAISKYGNITISGIDQASGPVWLTGQNQNLTYYDVRSNPNEVAYISTVSAGPLNTASAQLACVNAVPAGQTTGGFRLPMGYKNDTDCNGTPATYGDDTGTIELKAAWLVLTAGDPNNSRYLTAQAQVTDPFGVTTQQTVGLVGLHIIRRLPGASQMLWSTFEQVDNSPDYNLTTKTASDPRTATGAPRNARSSYTYFNAACDPSKDTVYQCVVNAQPGAPCPTSAGRTSTDPTCYPYSAPQQVGRTTPLEFRADGINAWIWSQIPQNSVFQYYRLIDVQWPNNPQPPLLSGALTAGVQVGSTTVPYPTNMVPNLYVNDPNTRVIANTTMETYVQAGAGSATGTCMDCHASAGISALTPGSNSLQATLVRKKIGNRFFSVTPFASVPTPPPGTSPQATIPQGDYLSSFSFIFSNATIKATP</sequence>
<protein>
    <submittedName>
        <fullName evidence="1">Uncharacterized protein</fullName>
    </submittedName>
</protein>
<dbReference type="Proteomes" id="UP000216361">
    <property type="component" value="Unassembled WGS sequence"/>
</dbReference>
<accession>A0A255XP39</accession>
<keyword evidence="2" id="KW-1185">Reference proteome</keyword>